<evidence type="ECO:0000256" key="10">
    <source>
        <dbReference type="PROSITE-ProRule" id="PRU00560"/>
    </source>
</evidence>
<evidence type="ECO:0000259" key="12">
    <source>
        <dbReference type="PROSITE" id="PS51217"/>
    </source>
</evidence>
<name>A0A7X4GEE6_9SPHN</name>
<comment type="catalytic activity">
    <reaction evidence="6">
        <text>Couples ATP hydrolysis with the unwinding of duplex DNA by translocating in the 3'-5' direction.</text>
        <dbReference type="EC" id="5.6.2.4"/>
    </reaction>
</comment>
<dbReference type="PROSITE" id="PS51217">
    <property type="entry name" value="UVRD_HELICASE_CTER"/>
    <property type="match status" value="1"/>
</dbReference>
<organism evidence="13 14">
    <name type="scientific">Novosphingobium silvae</name>
    <dbReference type="NCBI Taxonomy" id="2692619"/>
    <lineage>
        <taxon>Bacteria</taxon>
        <taxon>Pseudomonadati</taxon>
        <taxon>Pseudomonadota</taxon>
        <taxon>Alphaproteobacteria</taxon>
        <taxon>Sphingomonadales</taxon>
        <taxon>Sphingomonadaceae</taxon>
        <taxon>Novosphingobium</taxon>
    </lineage>
</organism>
<evidence type="ECO:0000256" key="5">
    <source>
        <dbReference type="ARBA" id="ARBA00023235"/>
    </source>
</evidence>
<evidence type="ECO:0000256" key="9">
    <source>
        <dbReference type="ARBA" id="ARBA00048988"/>
    </source>
</evidence>
<evidence type="ECO:0000256" key="3">
    <source>
        <dbReference type="ARBA" id="ARBA00022806"/>
    </source>
</evidence>
<evidence type="ECO:0000313" key="13">
    <source>
        <dbReference type="EMBL" id="MYL97122.1"/>
    </source>
</evidence>
<dbReference type="PANTHER" id="PTHR11070:SF2">
    <property type="entry name" value="ATP-DEPENDENT DNA HELICASE SRS2"/>
    <property type="match status" value="1"/>
</dbReference>
<keyword evidence="1 10" id="KW-0547">Nucleotide-binding</keyword>
<dbReference type="EC" id="5.6.2.4" evidence="7"/>
<evidence type="ECO:0000256" key="8">
    <source>
        <dbReference type="ARBA" id="ARBA00034923"/>
    </source>
</evidence>
<dbReference type="Proteomes" id="UP000465810">
    <property type="component" value="Unassembled WGS sequence"/>
</dbReference>
<dbReference type="InterPro" id="IPR027417">
    <property type="entry name" value="P-loop_NTPase"/>
</dbReference>
<accession>A0A7X4GEE6</accession>
<evidence type="ECO:0000256" key="1">
    <source>
        <dbReference type="ARBA" id="ARBA00022741"/>
    </source>
</evidence>
<dbReference type="GO" id="GO:0016787">
    <property type="term" value="F:hydrolase activity"/>
    <property type="evidence" value="ECO:0007669"/>
    <property type="project" value="UniProtKB-UniRule"/>
</dbReference>
<evidence type="ECO:0000256" key="7">
    <source>
        <dbReference type="ARBA" id="ARBA00034808"/>
    </source>
</evidence>
<dbReference type="CDD" id="cd17932">
    <property type="entry name" value="DEXQc_UvrD"/>
    <property type="match status" value="1"/>
</dbReference>
<keyword evidence="3 10" id="KW-0347">Helicase</keyword>
<dbReference type="Gene3D" id="3.40.50.300">
    <property type="entry name" value="P-loop containing nucleotide triphosphate hydrolases"/>
    <property type="match status" value="3"/>
</dbReference>
<comment type="caution">
    <text evidence="13">The sequence shown here is derived from an EMBL/GenBank/DDBJ whole genome shotgun (WGS) entry which is preliminary data.</text>
</comment>
<dbReference type="GO" id="GO:0005524">
    <property type="term" value="F:ATP binding"/>
    <property type="evidence" value="ECO:0007669"/>
    <property type="project" value="UniProtKB-UniRule"/>
</dbReference>
<evidence type="ECO:0000256" key="4">
    <source>
        <dbReference type="ARBA" id="ARBA00022840"/>
    </source>
</evidence>
<evidence type="ECO:0000256" key="6">
    <source>
        <dbReference type="ARBA" id="ARBA00034617"/>
    </source>
</evidence>
<dbReference type="PROSITE" id="PS51198">
    <property type="entry name" value="UVRD_HELICASE_ATP_BIND"/>
    <property type="match status" value="1"/>
</dbReference>
<gene>
    <name evidence="13" type="ORF">GR702_04970</name>
</gene>
<keyword evidence="5" id="KW-0413">Isomerase</keyword>
<dbReference type="InterPro" id="IPR000212">
    <property type="entry name" value="DNA_helicase_UvrD/REP"/>
</dbReference>
<dbReference type="Pfam" id="PF00580">
    <property type="entry name" value="UvrD-helicase"/>
    <property type="match status" value="2"/>
</dbReference>
<comment type="catalytic activity">
    <reaction evidence="9">
        <text>ATP + H2O = ADP + phosphate + H(+)</text>
        <dbReference type="Rhea" id="RHEA:13065"/>
        <dbReference type="ChEBI" id="CHEBI:15377"/>
        <dbReference type="ChEBI" id="CHEBI:15378"/>
        <dbReference type="ChEBI" id="CHEBI:30616"/>
        <dbReference type="ChEBI" id="CHEBI:43474"/>
        <dbReference type="ChEBI" id="CHEBI:456216"/>
        <dbReference type="EC" id="5.6.2.4"/>
    </reaction>
</comment>
<sequence length="549" mass="61082">MIPIERWSPADGLTLEPNALAAATEITRSLVLTAGPGAGKTEMLAQRADFLLRTGTCRYPRRILAISFKTDASQNLKARVRKRCGPELASRFDSHTFHAFAKRIIDRFRPVLTGRDALDPDYSVGQRRVQHQSITFADMVPLAHNIIEASLVARNAVRQTYTHVFLDEFQDCTAEQYRLILACFGDTSTGLTAVGDTKQSIMGWAGALEGIFLTFAEDFDALPLNLYQNFRSAPRLRRMQNVMVKVMDPPAALDDVEIVGDEGEIAILRFDDDGEEAASLTERIKALIDDGVEPSEIAILVSKQQALYCQRLTAAFEAADIPFREEDQAQDLASEPAACLLIDFFLIASGTRQPAAYRRLLDFVVFNHGHDEEREYQLRSRWDRFVTDTRQQVAAGDVDLADLDDLQTLVAALVGVVGRDNLIALSSDYAHGGRLDQLIEQALERVHLLLQNDADPATALASFSGDSAVRIMSVHKSKGLEFDTVVILGVEHETFWGDAAAERAAYFVGISRAKKRLWLTACQSRERPVGARRWTVERHEHDEFLGYAA</sequence>
<dbReference type="InterPro" id="IPR014017">
    <property type="entry name" value="DNA_helicase_UvrD-like_C"/>
</dbReference>
<dbReference type="GO" id="GO:0003677">
    <property type="term" value="F:DNA binding"/>
    <property type="evidence" value="ECO:0007669"/>
    <property type="project" value="InterPro"/>
</dbReference>
<keyword evidence="4 10" id="KW-0067">ATP-binding</keyword>
<protein>
    <recommendedName>
        <fullName evidence="7">DNA 3'-5' helicase</fullName>
        <ecNumber evidence="7">5.6.2.4</ecNumber>
    </recommendedName>
    <alternativeName>
        <fullName evidence="8">DNA 3'-5' helicase II</fullName>
    </alternativeName>
</protein>
<dbReference type="InterPro" id="IPR014016">
    <property type="entry name" value="UvrD-like_ATP-bd"/>
</dbReference>
<dbReference type="Pfam" id="PF13361">
    <property type="entry name" value="UvrD_C"/>
    <property type="match status" value="1"/>
</dbReference>
<evidence type="ECO:0000256" key="2">
    <source>
        <dbReference type="ARBA" id="ARBA00022801"/>
    </source>
</evidence>
<feature type="domain" description="UvrD-like helicase ATP-binding" evidence="11">
    <location>
        <begin position="13"/>
        <end position="233"/>
    </location>
</feature>
<dbReference type="GO" id="GO:0000725">
    <property type="term" value="P:recombinational repair"/>
    <property type="evidence" value="ECO:0007669"/>
    <property type="project" value="TreeGrafter"/>
</dbReference>
<reference evidence="13 14" key="1">
    <citation type="submission" date="2019-12" db="EMBL/GenBank/DDBJ databases">
        <authorList>
            <person name="Feng G."/>
            <person name="Zhu H."/>
        </authorList>
    </citation>
    <scope>NUCLEOTIDE SEQUENCE [LARGE SCALE GENOMIC DNA]</scope>
    <source>
        <strain evidence="13 14">FGD1</strain>
    </source>
</reference>
<dbReference type="AlphaFoldDB" id="A0A7X4GEE6"/>
<dbReference type="RefSeq" id="WP_160984847.1">
    <property type="nucleotide sequence ID" value="NZ_WVTD01000002.1"/>
</dbReference>
<evidence type="ECO:0000259" key="11">
    <source>
        <dbReference type="PROSITE" id="PS51198"/>
    </source>
</evidence>
<feature type="binding site" evidence="10">
    <location>
        <begin position="34"/>
        <end position="41"/>
    </location>
    <ligand>
        <name>ATP</name>
        <dbReference type="ChEBI" id="CHEBI:30616"/>
    </ligand>
</feature>
<dbReference type="EMBL" id="WVTD01000002">
    <property type="protein sequence ID" value="MYL97122.1"/>
    <property type="molecule type" value="Genomic_DNA"/>
</dbReference>
<proteinExistence type="predicted"/>
<keyword evidence="2 10" id="KW-0378">Hydrolase</keyword>
<dbReference type="PANTHER" id="PTHR11070">
    <property type="entry name" value="UVRD / RECB / PCRA DNA HELICASE FAMILY MEMBER"/>
    <property type="match status" value="1"/>
</dbReference>
<dbReference type="GO" id="GO:0043138">
    <property type="term" value="F:3'-5' DNA helicase activity"/>
    <property type="evidence" value="ECO:0007669"/>
    <property type="project" value="UniProtKB-EC"/>
</dbReference>
<dbReference type="SUPFAM" id="SSF52540">
    <property type="entry name" value="P-loop containing nucleoside triphosphate hydrolases"/>
    <property type="match status" value="1"/>
</dbReference>
<feature type="domain" description="UvrD-like helicase C-terminal" evidence="12">
    <location>
        <begin position="234"/>
        <end position="479"/>
    </location>
</feature>
<keyword evidence="14" id="KW-1185">Reference proteome</keyword>
<evidence type="ECO:0000313" key="14">
    <source>
        <dbReference type="Proteomes" id="UP000465810"/>
    </source>
</evidence>